<protein>
    <submittedName>
        <fullName evidence="1">Uncharacterized protein</fullName>
    </submittedName>
</protein>
<organism evidence="1 2">
    <name type="scientific">Streptomyces aureoversilis</name>
    <dbReference type="NCBI Taxonomy" id="67277"/>
    <lineage>
        <taxon>Bacteria</taxon>
        <taxon>Bacillati</taxon>
        <taxon>Actinomycetota</taxon>
        <taxon>Actinomycetes</taxon>
        <taxon>Kitasatosporales</taxon>
        <taxon>Streptomycetaceae</taxon>
        <taxon>Streptomyces</taxon>
    </lineage>
</organism>
<comment type="caution">
    <text evidence="1">The sequence shown here is derived from an EMBL/GenBank/DDBJ whole genome shotgun (WGS) entry which is preliminary data.</text>
</comment>
<accession>A0ABV9ZZT2</accession>
<reference evidence="2" key="1">
    <citation type="journal article" date="2019" name="Int. J. Syst. Evol. Microbiol.">
        <title>The Global Catalogue of Microorganisms (GCM) 10K type strain sequencing project: providing services to taxonomists for standard genome sequencing and annotation.</title>
        <authorList>
            <consortium name="The Broad Institute Genomics Platform"/>
            <consortium name="The Broad Institute Genome Sequencing Center for Infectious Disease"/>
            <person name="Wu L."/>
            <person name="Ma J."/>
        </authorList>
    </citation>
    <scope>NUCLEOTIDE SEQUENCE [LARGE SCALE GENOMIC DNA]</scope>
    <source>
        <strain evidence="2">CGMCC 4.1641</strain>
    </source>
</reference>
<name>A0ABV9ZZT2_9ACTN</name>
<keyword evidence="2" id="KW-1185">Reference proteome</keyword>
<sequence length="97" mass="10470">MVKVTQLSGKGVAGLESDPPLYHFDATAEELGQLIADPRRFLEDAGLPASAANSITLSKWADAYSPERGWVLRKDAGSASSCCYVSDNEMTCHVHEQ</sequence>
<dbReference type="RefSeq" id="WP_382044032.1">
    <property type="nucleotide sequence ID" value="NZ_JBHSKJ010000011.1"/>
</dbReference>
<dbReference type="Proteomes" id="UP001596222">
    <property type="component" value="Unassembled WGS sequence"/>
</dbReference>
<proteinExistence type="predicted"/>
<evidence type="ECO:0000313" key="2">
    <source>
        <dbReference type="Proteomes" id="UP001596222"/>
    </source>
</evidence>
<evidence type="ECO:0000313" key="1">
    <source>
        <dbReference type="EMBL" id="MFC5146943.1"/>
    </source>
</evidence>
<gene>
    <name evidence="1" type="ORF">ACFPP6_19915</name>
</gene>
<dbReference type="EMBL" id="JBHSKJ010000011">
    <property type="protein sequence ID" value="MFC5146943.1"/>
    <property type="molecule type" value="Genomic_DNA"/>
</dbReference>